<protein>
    <recommendedName>
        <fullName evidence="3">BRCT domain-containing protein</fullName>
    </recommendedName>
</protein>
<dbReference type="AlphaFoldDB" id="A0AAD5YFE0"/>
<dbReference type="PANTHER" id="PTHR13561:SF20">
    <property type="entry name" value="DNA TOPOISOMERASE 2-BINDING PROTEIN 1"/>
    <property type="match status" value="1"/>
</dbReference>
<feature type="compositionally biased region" description="Low complexity" evidence="2">
    <location>
        <begin position="763"/>
        <end position="777"/>
    </location>
</feature>
<reference evidence="4" key="1">
    <citation type="submission" date="2022-07" db="EMBL/GenBank/DDBJ databases">
        <title>Genome Sequence of Physisporinus lineatus.</title>
        <authorList>
            <person name="Buettner E."/>
        </authorList>
    </citation>
    <scope>NUCLEOTIDE SEQUENCE</scope>
    <source>
        <strain evidence="4">VT162</strain>
    </source>
</reference>
<dbReference type="PANTHER" id="PTHR13561">
    <property type="entry name" value="DNA REPLICATION REGULATOR DPB11-RELATED"/>
    <property type="match status" value="1"/>
</dbReference>
<feature type="domain" description="BRCT" evidence="3">
    <location>
        <begin position="403"/>
        <end position="467"/>
    </location>
</feature>
<feature type="region of interest" description="Disordered" evidence="2">
    <location>
        <begin position="644"/>
        <end position="731"/>
    </location>
</feature>
<feature type="compositionally biased region" description="Basic residues" evidence="2">
    <location>
        <begin position="779"/>
        <end position="803"/>
    </location>
</feature>
<dbReference type="CDD" id="cd00027">
    <property type="entry name" value="BRCT"/>
    <property type="match status" value="1"/>
</dbReference>
<feature type="compositionally biased region" description="Pro residues" evidence="2">
    <location>
        <begin position="66"/>
        <end position="81"/>
    </location>
</feature>
<feature type="compositionally biased region" description="Polar residues" evidence="2">
    <location>
        <begin position="534"/>
        <end position="547"/>
    </location>
</feature>
<dbReference type="GO" id="GO:0006270">
    <property type="term" value="P:DNA replication initiation"/>
    <property type="evidence" value="ECO:0007669"/>
    <property type="project" value="TreeGrafter"/>
</dbReference>
<feature type="region of interest" description="Disordered" evidence="2">
    <location>
        <begin position="146"/>
        <end position="292"/>
    </location>
</feature>
<feature type="compositionally biased region" description="Polar residues" evidence="2">
    <location>
        <begin position="172"/>
        <end position="185"/>
    </location>
</feature>
<evidence type="ECO:0000313" key="4">
    <source>
        <dbReference type="EMBL" id="KAJ3479067.1"/>
    </source>
</evidence>
<evidence type="ECO:0000256" key="2">
    <source>
        <dbReference type="SAM" id="MobiDB-lite"/>
    </source>
</evidence>
<organism evidence="4 5">
    <name type="scientific">Meripilus lineatus</name>
    <dbReference type="NCBI Taxonomy" id="2056292"/>
    <lineage>
        <taxon>Eukaryota</taxon>
        <taxon>Fungi</taxon>
        <taxon>Dikarya</taxon>
        <taxon>Basidiomycota</taxon>
        <taxon>Agaricomycotina</taxon>
        <taxon>Agaricomycetes</taxon>
        <taxon>Polyporales</taxon>
        <taxon>Meripilaceae</taxon>
        <taxon>Meripilus</taxon>
    </lineage>
</organism>
<dbReference type="SMART" id="SM00292">
    <property type="entry name" value="BRCT"/>
    <property type="match status" value="1"/>
</dbReference>
<comment type="caution">
    <text evidence="4">The sequence shown here is derived from an EMBL/GenBank/DDBJ whole genome shotgun (WGS) entry which is preliminary data.</text>
</comment>
<dbReference type="InterPro" id="IPR001357">
    <property type="entry name" value="BRCT_dom"/>
</dbReference>
<dbReference type="EMBL" id="JANAWD010000465">
    <property type="protein sequence ID" value="KAJ3479067.1"/>
    <property type="molecule type" value="Genomic_DNA"/>
</dbReference>
<dbReference type="Proteomes" id="UP001212997">
    <property type="component" value="Unassembled WGS sequence"/>
</dbReference>
<feature type="domain" description="BRCT" evidence="3">
    <location>
        <begin position="1"/>
        <end position="52"/>
    </location>
</feature>
<evidence type="ECO:0000259" key="3">
    <source>
        <dbReference type="PROSITE" id="PS50172"/>
    </source>
</evidence>
<sequence>MRGNNKKTKSDKVMYAEKFNERKEAEIHIVWEEWFWDSIKFGGRFEEAGYLISKPRPKEKILDEPAPSPPPRSPSEVPPSSPTETSLELPPEKSQRKLATQAQPASDYGAQEEEEVARVKRIPAVTLEIWGSLLKPRGFQVVHGKLVRSPRKAKSQPAGMDEPPSPLREASQRQQRMGTQQSLRSGVSGVGIQEGEDGENRSALARFRKTKSMTAFAPSTKDVTTNQPFQRAGIPGAIAGPSSSLQGAPPPLGDDEALGEGGEELPFADDDMEVVRDEPARDEDKNDDSEENKGLFCGLRFRALGEAKSPSVKGAVEEAGGKLVSSASDNRGSGDDEDVDYIIVRLVSGSKIFREDSDPTQRHKYRTECWLERCLFEERICESNEHISFVPLAIEIPVPGAQKLSVSFSGLSQSESLWIRRLFRALGIPLAPNFSRRTTHLLCPSRTGTKFEKAIEWGVPVVDMGWLASIATSGVVPSIVGSRSGSRPPRGEKPPSNSKGKGRAIDPDAAILNHSSPDSSRREPPEAMFGTPSDLLSNPRVGSSQRALSAPRSSLPPRERTSTPQPPPSSALSYAELDPMPPSSALREEMASLRIPSSNTPSPMKSPVVEKSNGDRVSSPTEVRYQPAKISREVSKVLQESITSILGKRQELDDDSGGGGVNRGKRPKPVARTKERPIPPLIPPIVSATKNQNQNQNDIVDVPEYPTALSDGDASMGHTDEDGMSDPGVFGVIYEDPNQFKEKQRLLELLEAPKEIWEVGEESQSGGQSSGSRTSGGRTRGRTRGGKKGASRGSRKSQRVGGF</sequence>
<keyword evidence="5" id="KW-1185">Reference proteome</keyword>
<accession>A0AAD5YFE0</accession>
<dbReference type="Pfam" id="PF12738">
    <property type="entry name" value="PTCB-BRCT"/>
    <property type="match status" value="1"/>
</dbReference>
<dbReference type="SUPFAM" id="SSF52113">
    <property type="entry name" value="BRCT domain"/>
    <property type="match status" value="2"/>
</dbReference>
<dbReference type="Gene3D" id="3.40.50.10190">
    <property type="entry name" value="BRCT domain"/>
    <property type="match status" value="3"/>
</dbReference>
<dbReference type="InterPro" id="IPR036420">
    <property type="entry name" value="BRCT_dom_sf"/>
</dbReference>
<dbReference type="GO" id="GO:0007095">
    <property type="term" value="P:mitotic G2 DNA damage checkpoint signaling"/>
    <property type="evidence" value="ECO:0007669"/>
    <property type="project" value="TreeGrafter"/>
</dbReference>
<proteinExistence type="predicted"/>
<evidence type="ECO:0000256" key="1">
    <source>
        <dbReference type="ARBA" id="ARBA00022737"/>
    </source>
</evidence>
<name>A0AAD5YFE0_9APHY</name>
<keyword evidence="1" id="KW-0677">Repeat</keyword>
<feature type="compositionally biased region" description="Basic and acidic residues" evidence="2">
    <location>
        <begin position="273"/>
        <end position="284"/>
    </location>
</feature>
<gene>
    <name evidence="4" type="ORF">NLI96_g9330</name>
</gene>
<feature type="region of interest" description="Disordered" evidence="2">
    <location>
        <begin position="758"/>
        <end position="803"/>
    </location>
</feature>
<feature type="region of interest" description="Disordered" evidence="2">
    <location>
        <begin position="479"/>
        <end position="631"/>
    </location>
</feature>
<feature type="compositionally biased region" description="Acidic residues" evidence="2">
    <location>
        <begin position="253"/>
        <end position="272"/>
    </location>
</feature>
<evidence type="ECO:0000313" key="5">
    <source>
        <dbReference type="Proteomes" id="UP001212997"/>
    </source>
</evidence>
<feature type="domain" description="BRCT" evidence="3">
    <location>
        <begin position="291"/>
        <end position="388"/>
    </location>
</feature>
<feature type="region of interest" description="Disordered" evidence="2">
    <location>
        <begin position="56"/>
        <end position="117"/>
    </location>
</feature>
<dbReference type="PROSITE" id="PS50172">
    <property type="entry name" value="BRCT"/>
    <property type="match status" value="3"/>
</dbReference>
<dbReference type="GO" id="GO:0033314">
    <property type="term" value="P:mitotic DNA replication checkpoint signaling"/>
    <property type="evidence" value="ECO:0007669"/>
    <property type="project" value="TreeGrafter"/>
</dbReference>